<proteinExistence type="inferred from homology"/>
<comment type="similarity">
    <text evidence="1">Belongs to the Mg-chelatase subunits D/I family.</text>
</comment>
<dbReference type="SUPFAM" id="SSF53300">
    <property type="entry name" value="vWA-like"/>
    <property type="match status" value="1"/>
</dbReference>
<keyword evidence="7" id="KW-1185">Reference proteome</keyword>
<dbReference type="InterPro" id="IPR002035">
    <property type="entry name" value="VWF_A"/>
</dbReference>
<dbReference type="Proteomes" id="UP000011669">
    <property type="component" value="Unassembled WGS sequence"/>
</dbReference>
<name>M0MGM6_9EURY</name>
<keyword evidence="3" id="KW-0067">ATP-binding</keyword>
<dbReference type="PANTHER" id="PTHR35023">
    <property type="entry name" value="CHELATASE-RELATED"/>
    <property type="match status" value="1"/>
</dbReference>
<dbReference type="OrthoDB" id="25914at2157"/>
<dbReference type="InterPro" id="IPR027417">
    <property type="entry name" value="P-loop_NTPase"/>
</dbReference>
<dbReference type="PANTHER" id="PTHR35023:SF1">
    <property type="entry name" value="MG-PROTOPORPHYRIN IX CHELATASE"/>
    <property type="match status" value="1"/>
</dbReference>
<dbReference type="InterPro" id="IPR052989">
    <property type="entry name" value="Mg-chelatase_DI-like"/>
</dbReference>
<dbReference type="InterPro" id="IPR041628">
    <property type="entry name" value="ChlI/MoxR_AAA_lid"/>
</dbReference>
<dbReference type="InParanoid" id="M0MGM6"/>
<dbReference type="AlphaFoldDB" id="M0MGM6"/>
<dbReference type="Pfam" id="PF01078">
    <property type="entry name" value="Mg_chelatase"/>
    <property type="match status" value="1"/>
</dbReference>
<dbReference type="SMART" id="SM00327">
    <property type="entry name" value="VWA"/>
    <property type="match status" value="1"/>
</dbReference>
<feature type="compositionally biased region" description="Low complexity" evidence="4">
    <location>
        <begin position="442"/>
        <end position="451"/>
    </location>
</feature>
<feature type="compositionally biased region" description="Basic and acidic residues" evidence="4">
    <location>
        <begin position="245"/>
        <end position="261"/>
    </location>
</feature>
<evidence type="ECO:0000256" key="3">
    <source>
        <dbReference type="ARBA" id="ARBA00022840"/>
    </source>
</evidence>
<feature type="domain" description="VWFA" evidence="5">
    <location>
        <begin position="584"/>
        <end position="719"/>
    </location>
</feature>
<dbReference type="STRING" id="1227455.C449_09414"/>
<dbReference type="CDD" id="cd00009">
    <property type="entry name" value="AAA"/>
    <property type="match status" value="1"/>
</dbReference>
<dbReference type="Gene3D" id="1.10.8.80">
    <property type="entry name" value="Magnesium chelatase subunit I, C-Terminal domain"/>
    <property type="match status" value="1"/>
</dbReference>
<gene>
    <name evidence="6" type="ORF">C449_09414</name>
</gene>
<dbReference type="SUPFAM" id="SSF52540">
    <property type="entry name" value="P-loop containing nucleoside triphosphate hydrolases"/>
    <property type="match status" value="1"/>
</dbReference>
<comment type="caution">
    <text evidence="6">The sequence shown here is derived from an EMBL/GenBank/DDBJ whole genome shotgun (WGS) entry which is preliminary data.</text>
</comment>
<dbReference type="InterPro" id="IPR003593">
    <property type="entry name" value="AAA+_ATPase"/>
</dbReference>
<accession>M0MGM6</accession>
<feature type="region of interest" description="Disordered" evidence="4">
    <location>
        <begin position="353"/>
        <end position="551"/>
    </location>
</feature>
<evidence type="ECO:0000313" key="7">
    <source>
        <dbReference type="Proteomes" id="UP000011669"/>
    </source>
</evidence>
<dbReference type="Gene3D" id="3.40.50.300">
    <property type="entry name" value="P-loop containing nucleotide triphosphate hydrolases"/>
    <property type="match status" value="1"/>
</dbReference>
<dbReference type="EMBL" id="AOMD01000021">
    <property type="protein sequence ID" value="EMA44866.1"/>
    <property type="molecule type" value="Genomic_DNA"/>
</dbReference>
<dbReference type="Pfam" id="PF13519">
    <property type="entry name" value="VWA_2"/>
    <property type="match status" value="1"/>
</dbReference>
<organism evidence="6 7">
    <name type="scientific">Halococcus saccharolyticus DSM 5350</name>
    <dbReference type="NCBI Taxonomy" id="1227455"/>
    <lineage>
        <taxon>Archaea</taxon>
        <taxon>Methanobacteriati</taxon>
        <taxon>Methanobacteriota</taxon>
        <taxon>Stenosarchaea group</taxon>
        <taxon>Halobacteria</taxon>
        <taxon>Halobacteriales</taxon>
        <taxon>Halococcaceae</taxon>
        <taxon>Halococcus</taxon>
    </lineage>
</organism>
<evidence type="ECO:0000259" key="5">
    <source>
        <dbReference type="PROSITE" id="PS50234"/>
    </source>
</evidence>
<feature type="region of interest" description="Disordered" evidence="4">
    <location>
        <begin position="1"/>
        <end position="21"/>
    </location>
</feature>
<dbReference type="PATRIC" id="fig|1227455.4.peg.1928"/>
<dbReference type="InterPro" id="IPR000523">
    <property type="entry name" value="Mg_chelatse_chII-like_cat_dom"/>
</dbReference>
<evidence type="ECO:0000256" key="2">
    <source>
        <dbReference type="ARBA" id="ARBA00022741"/>
    </source>
</evidence>
<evidence type="ECO:0000256" key="4">
    <source>
        <dbReference type="SAM" id="MobiDB-lite"/>
    </source>
</evidence>
<dbReference type="Gene3D" id="3.40.50.410">
    <property type="entry name" value="von Willebrand factor, type A domain"/>
    <property type="match status" value="1"/>
</dbReference>
<keyword evidence="2" id="KW-0547">Nucleotide-binding</keyword>
<dbReference type="PROSITE" id="PS50234">
    <property type="entry name" value="VWFA"/>
    <property type="match status" value="1"/>
</dbReference>
<dbReference type="GO" id="GO:0005524">
    <property type="term" value="F:ATP binding"/>
    <property type="evidence" value="ECO:0007669"/>
    <property type="project" value="UniProtKB-KW"/>
</dbReference>
<dbReference type="InterPro" id="IPR036465">
    <property type="entry name" value="vWFA_dom_sf"/>
</dbReference>
<dbReference type="Pfam" id="PF17863">
    <property type="entry name" value="AAA_lid_2"/>
    <property type="match status" value="1"/>
</dbReference>
<evidence type="ECO:0000256" key="1">
    <source>
        <dbReference type="ARBA" id="ARBA00005799"/>
    </source>
</evidence>
<feature type="region of interest" description="Disordered" evidence="4">
    <location>
        <begin position="240"/>
        <end position="261"/>
    </location>
</feature>
<sequence>MFDYAAGKNSSPVGRAGSDSQRIDSGLSFGEIVGQDGFKQALLAVAANDALDGLLIRGEKGTAKSTAVRALTDLLPAQTVIADCPYGCPPDDPAAQCDDCRAREEPPATERPVPLVTLPLGATRERIVGTLSVVEALDGEHAFDPGLLARANRGILYVDEINLLDDHLVDVLLDAAAGGVNRVERDGMSHSHPADFTLVGTMNPEEGDLRPQLRDRFALQTTVTACEDLDQRVAIIQQALDGDAGEGRQAENGRPDPETSAARERLLRAREGLDAVELSREQTTEIAALCRDAGVDGHRGDVATARAARTFAALDGRSTVAETDVRRAAELALAHRLQSQPFEDAPDIEDVLDDHFDRDEPSSGEQDANGDDGKRERTGGGSDDERADDGNASGGDADDATPDDRGGSGGDTDTDDTERTEESDERETPPTNDGETGSDGPAESGSDSGAAVDGGNGAARMDDGDSEAGEADEDGGHDPDAADDADDVPLVPGQERADVGTARAPEVAAPEIDTDVSDGAGTGSRAEARSAVDSQGSKIRSRRAESGDGIDAAASVRAAANRGASGIESRDLRQSVRAGSASTLVVFAVDASASMRPAMRAAKGTVMELLKGSYQERDAVALVAFAGDEADVLLPPTDSVGLAARHLKELPTGDRTPLPDGLRSAAGVIARADPAASVTVLVTDGRANVAEGSPVAATREAAGRLASLGSNVLVVDAGDGGRAGVAKLVVEATTGERVPLSALSADRVDAAVTTARDQDG</sequence>
<evidence type="ECO:0000313" key="6">
    <source>
        <dbReference type="EMBL" id="EMA44866.1"/>
    </source>
</evidence>
<protein>
    <submittedName>
        <fullName evidence="6">Protporphyrin IX magnesium chelatase</fullName>
    </submittedName>
</protein>
<reference evidence="6 7" key="1">
    <citation type="journal article" date="2014" name="PLoS Genet.">
        <title>Phylogenetically driven sequencing of extremely halophilic archaea reveals strategies for static and dynamic osmo-response.</title>
        <authorList>
            <person name="Becker E.A."/>
            <person name="Seitzer P.M."/>
            <person name="Tritt A."/>
            <person name="Larsen D."/>
            <person name="Krusor M."/>
            <person name="Yao A.I."/>
            <person name="Wu D."/>
            <person name="Madern D."/>
            <person name="Eisen J.A."/>
            <person name="Darling A.E."/>
            <person name="Facciotti M.T."/>
        </authorList>
    </citation>
    <scope>NUCLEOTIDE SEQUENCE [LARGE SCALE GENOMIC DNA]</scope>
    <source>
        <strain evidence="6 7">DSM 5350</strain>
    </source>
</reference>
<feature type="compositionally biased region" description="Acidic residues" evidence="4">
    <location>
        <begin position="412"/>
        <end position="425"/>
    </location>
</feature>
<dbReference type="SMART" id="SM00382">
    <property type="entry name" value="AAA"/>
    <property type="match status" value="1"/>
</dbReference>
<feature type="compositionally biased region" description="Acidic residues" evidence="4">
    <location>
        <begin position="464"/>
        <end position="473"/>
    </location>
</feature>
<dbReference type="RefSeq" id="WP_006077737.1">
    <property type="nucleotide sequence ID" value="NZ_AOMD01000021.1"/>
</dbReference>